<keyword evidence="8" id="KW-1185">Reference proteome</keyword>
<proteinExistence type="inferred from homology"/>
<evidence type="ECO:0000256" key="5">
    <source>
        <dbReference type="ARBA" id="ARBA00023136"/>
    </source>
</evidence>
<dbReference type="PANTHER" id="PTHR13353:SF5">
    <property type="entry name" value="TRANSMEMBRANE PROTEIN 19"/>
    <property type="match status" value="1"/>
</dbReference>
<dbReference type="Pfam" id="PF01940">
    <property type="entry name" value="DUF92"/>
    <property type="match status" value="1"/>
</dbReference>
<evidence type="ECO:0000256" key="4">
    <source>
        <dbReference type="ARBA" id="ARBA00022989"/>
    </source>
</evidence>
<feature type="transmembrane region" description="Helical" evidence="6">
    <location>
        <begin position="153"/>
        <end position="176"/>
    </location>
</feature>
<dbReference type="InterPro" id="IPR002794">
    <property type="entry name" value="DUF92_TMEM19"/>
</dbReference>
<gene>
    <name evidence="7" type="ORF">OEV82_11855</name>
</gene>
<dbReference type="Proteomes" id="UP001208656">
    <property type="component" value="Unassembled WGS sequence"/>
</dbReference>
<feature type="transmembrane region" description="Helical" evidence="6">
    <location>
        <begin position="242"/>
        <end position="259"/>
    </location>
</feature>
<reference evidence="7 8" key="1">
    <citation type="submission" date="2022-10" db="EMBL/GenBank/DDBJ databases">
        <title>Description of Fervidibacillus gen. nov. in the family Fervidibacillaceae fam. nov. with two species, Fervidibacillus albus sp. nov., and Fervidibacillus halotolerans sp. nov., isolated from tidal flat sediments.</title>
        <authorList>
            <person name="Kwon K.K."/>
            <person name="Yang S.-H."/>
        </authorList>
    </citation>
    <scope>NUCLEOTIDE SEQUENCE [LARGE SCALE GENOMIC DNA]</scope>
    <source>
        <strain evidence="7 8">DSM 23332</strain>
    </source>
</reference>
<comment type="subcellular location">
    <subcellularLocation>
        <location evidence="1">Membrane</location>
        <topology evidence="1">Multi-pass membrane protein</topology>
    </subcellularLocation>
</comment>
<feature type="transmembrane region" description="Helical" evidence="6">
    <location>
        <begin position="29"/>
        <end position="61"/>
    </location>
</feature>
<organism evidence="7 8">
    <name type="scientific">Pallidibacillus thermolactis</name>
    <dbReference type="NCBI Taxonomy" id="251051"/>
    <lineage>
        <taxon>Bacteria</taxon>
        <taxon>Bacillati</taxon>
        <taxon>Bacillota</taxon>
        <taxon>Bacilli</taxon>
        <taxon>Bacillales</taxon>
        <taxon>Bacillaceae</taxon>
        <taxon>Pallidibacillus</taxon>
    </lineage>
</organism>
<accession>A0ABT2WHG3</accession>
<keyword evidence="5 6" id="KW-0472">Membrane</keyword>
<keyword evidence="4 6" id="KW-1133">Transmembrane helix</keyword>
<keyword evidence="3 6" id="KW-0812">Transmembrane</keyword>
<comment type="similarity">
    <text evidence="2">Belongs to the TMEM19 family.</text>
</comment>
<dbReference type="EMBL" id="JAOUSE010000040">
    <property type="protein sequence ID" value="MCU9595132.1"/>
    <property type="molecule type" value="Genomic_DNA"/>
</dbReference>
<protein>
    <submittedName>
        <fullName evidence="7">DUF92 domain-containing protein</fullName>
    </submittedName>
</protein>
<name>A0ABT2WHG3_9BACI</name>
<evidence type="ECO:0000313" key="7">
    <source>
        <dbReference type="EMBL" id="MCU9595132.1"/>
    </source>
</evidence>
<evidence type="ECO:0000256" key="3">
    <source>
        <dbReference type="ARBA" id="ARBA00022692"/>
    </source>
</evidence>
<sequence length="262" mass="29218">MYNLIGFFIVCLLSFLAWREKALRLSGAVCAVCIGTMILFGTGIKGFLLLSVFFVTSSFFSKWKREQKQSIDQIVAKGDARDWVQVLANGGVPALCSFIYILEEDPIWIFAFAVSLACSTADTWASEIGVLSQKDPYLLFPFKRVRKGTSGAISLRGTFASLMGAIVIGLTAKLLWFHMFSIHLMIWVIVFGFFGMVLDSIIGRSIQAKFLCTTCQLITEKNYHCDQPTVFFKGVRYVNNDVVNILSILISTALSFLLYSSL</sequence>
<evidence type="ECO:0000313" key="8">
    <source>
        <dbReference type="Proteomes" id="UP001208656"/>
    </source>
</evidence>
<dbReference type="PANTHER" id="PTHR13353">
    <property type="entry name" value="TRANSMEMBRANE PROTEIN 19"/>
    <property type="match status" value="1"/>
</dbReference>
<comment type="caution">
    <text evidence="7">The sequence shown here is derived from an EMBL/GenBank/DDBJ whole genome shotgun (WGS) entry which is preliminary data.</text>
</comment>
<dbReference type="RefSeq" id="WP_263061998.1">
    <property type="nucleotide sequence ID" value="NZ_JAOUSE010000040.1"/>
</dbReference>
<feature type="transmembrane region" description="Helical" evidence="6">
    <location>
        <begin position="182"/>
        <end position="202"/>
    </location>
</feature>
<evidence type="ECO:0000256" key="1">
    <source>
        <dbReference type="ARBA" id="ARBA00004141"/>
    </source>
</evidence>
<evidence type="ECO:0000256" key="2">
    <source>
        <dbReference type="ARBA" id="ARBA00009012"/>
    </source>
</evidence>
<evidence type="ECO:0000256" key="6">
    <source>
        <dbReference type="SAM" id="Phobius"/>
    </source>
</evidence>